<dbReference type="EMBL" id="JABXBU010000002">
    <property type="protein sequence ID" value="KAF8794177.1"/>
    <property type="molecule type" value="Genomic_DNA"/>
</dbReference>
<feature type="disulfide bond" evidence="3">
    <location>
        <begin position="158"/>
        <end position="176"/>
    </location>
</feature>
<evidence type="ECO:0000256" key="3">
    <source>
        <dbReference type="PROSITE-ProRule" id="PRU00124"/>
    </source>
</evidence>
<dbReference type="Pfam" id="PF00431">
    <property type="entry name" value="CUB"/>
    <property type="match status" value="1"/>
</dbReference>
<keyword evidence="4" id="KW-0378">Hydrolase</keyword>
<dbReference type="PROSITE" id="PS00134">
    <property type="entry name" value="TRYPSIN_HIS"/>
    <property type="match status" value="1"/>
</dbReference>
<reference evidence="8" key="2">
    <citation type="submission" date="2020-06" db="EMBL/GenBank/DDBJ databases">
        <authorList>
            <person name="Sheffer M."/>
        </authorList>
    </citation>
    <scope>NUCLEOTIDE SEQUENCE</scope>
</reference>
<keyword evidence="9" id="KW-1185">Reference proteome</keyword>
<dbReference type="InterPro" id="IPR035914">
    <property type="entry name" value="Sperma_CUB_dom_sf"/>
</dbReference>
<feature type="signal peptide" evidence="5">
    <location>
        <begin position="1"/>
        <end position="22"/>
    </location>
</feature>
<keyword evidence="5" id="KW-0732">Signal</keyword>
<feature type="domain" description="CUB" evidence="6">
    <location>
        <begin position="29"/>
        <end position="145"/>
    </location>
</feature>
<feature type="disulfide bond" evidence="3">
    <location>
        <begin position="170"/>
        <end position="185"/>
    </location>
</feature>
<dbReference type="SMART" id="SM00042">
    <property type="entry name" value="CUB"/>
    <property type="match status" value="1"/>
</dbReference>
<organism evidence="8 9">
    <name type="scientific">Argiope bruennichi</name>
    <name type="common">Wasp spider</name>
    <name type="synonym">Aranea bruennichi</name>
    <dbReference type="NCBI Taxonomy" id="94029"/>
    <lineage>
        <taxon>Eukaryota</taxon>
        <taxon>Metazoa</taxon>
        <taxon>Ecdysozoa</taxon>
        <taxon>Arthropoda</taxon>
        <taxon>Chelicerata</taxon>
        <taxon>Arachnida</taxon>
        <taxon>Araneae</taxon>
        <taxon>Araneomorphae</taxon>
        <taxon>Entelegynae</taxon>
        <taxon>Araneoidea</taxon>
        <taxon>Araneidae</taxon>
        <taxon>Argiope</taxon>
    </lineage>
</organism>
<evidence type="ECO:0000256" key="4">
    <source>
        <dbReference type="RuleBase" id="RU363034"/>
    </source>
</evidence>
<dbReference type="FunFam" id="2.40.10.10:FF:000166">
    <property type="entry name" value="Trypsin"/>
    <property type="match status" value="1"/>
</dbReference>
<dbReference type="PROSITE" id="PS01180">
    <property type="entry name" value="CUB"/>
    <property type="match status" value="2"/>
</dbReference>
<feature type="chain" id="PRO_5035753659" evidence="5">
    <location>
        <begin position="23"/>
        <end position="521"/>
    </location>
</feature>
<dbReference type="SUPFAM" id="SSF57424">
    <property type="entry name" value="LDL receptor-like module"/>
    <property type="match status" value="1"/>
</dbReference>
<dbReference type="InterPro" id="IPR033116">
    <property type="entry name" value="TRYPSIN_SER"/>
</dbReference>
<dbReference type="SMART" id="SM00192">
    <property type="entry name" value="LDLa"/>
    <property type="match status" value="1"/>
</dbReference>
<evidence type="ECO:0000256" key="2">
    <source>
        <dbReference type="PROSITE-ProRule" id="PRU00059"/>
    </source>
</evidence>
<dbReference type="InterPro" id="IPR001254">
    <property type="entry name" value="Trypsin_dom"/>
</dbReference>
<proteinExistence type="predicted"/>
<comment type="caution">
    <text evidence="2">Lacks conserved residue(s) required for the propagation of feature annotation.</text>
</comment>
<keyword evidence="1 3" id="KW-1015">Disulfide bond</keyword>
<evidence type="ECO:0000313" key="9">
    <source>
        <dbReference type="Proteomes" id="UP000807504"/>
    </source>
</evidence>
<comment type="caution">
    <text evidence="8">The sequence shown here is derived from an EMBL/GenBank/DDBJ whole genome shotgun (WGS) entry which is preliminary data.</text>
</comment>
<dbReference type="AlphaFoldDB" id="A0A8T0FSP5"/>
<dbReference type="CDD" id="cd00112">
    <property type="entry name" value="LDLa"/>
    <property type="match status" value="1"/>
</dbReference>
<dbReference type="PROSITE" id="PS00135">
    <property type="entry name" value="TRYPSIN_SER"/>
    <property type="match status" value="1"/>
</dbReference>
<evidence type="ECO:0000313" key="8">
    <source>
        <dbReference type="EMBL" id="KAF8794177.1"/>
    </source>
</evidence>
<evidence type="ECO:0000259" key="7">
    <source>
        <dbReference type="PROSITE" id="PS50240"/>
    </source>
</evidence>
<reference evidence="8" key="1">
    <citation type="journal article" date="2020" name="bioRxiv">
        <title>Chromosome-level reference genome of the European wasp spider Argiope bruennichi: a resource for studies on range expansion and evolutionary adaptation.</title>
        <authorList>
            <person name="Sheffer M.M."/>
            <person name="Hoppe A."/>
            <person name="Krehenwinkel H."/>
            <person name="Uhl G."/>
            <person name="Kuss A.W."/>
            <person name="Jensen L."/>
            <person name="Jensen C."/>
            <person name="Gillespie R.G."/>
            <person name="Hoff K.J."/>
            <person name="Prost S."/>
        </authorList>
    </citation>
    <scope>NUCLEOTIDE SEQUENCE</scope>
</reference>
<dbReference type="GO" id="GO:0004252">
    <property type="term" value="F:serine-type endopeptidase activity"/>
    <property type="evidence" value="ECO:0007669"/>
    <property type="project" value="InterPro"/>
</dbReference>
<dbReference type="InterPro" id="IPR036055">
    <property type="entry name" value="LDL_receptor-like_sf"/>
</dbReference>
<evidence type="ECO:0000256" key="5">
    <source>
        <dbReference type="SAM" id="SignalP"/>
    </source>
</evidence>
<dbReference type="InterPro" id="IPR009003">
    <property type="entry name" value="Peptidase_S1_PA"/>
</dbReference>
<protein>
    <submittedName>
        <fullName evidence="8">Chymotrypsin-like elastase family member 2B</fullName>
    </submittedName>
</protein>
<dbReference type="SUPFAM" id="SSF49854">
    <property type="entry name" value="Spermadhesin, CUB domain"/>
    <property type="match status" value="1"/>
</dbReference>
<dbReference type="CDD" id="cd00190">
    <property type="entry name" value="Tryp_SPc"/>
    <property type="match status" value="1"/>
</dbReference>
<evidence type="ECO:0000256" key="1">
    <source>
        <dbReference type="ARBA" id="ARBA00023157"/>
    </source>
</evidence>
<dbReference type="InterPro" id="IPR018114">
    <property type="entry name" value="TRYPSIN_HIS"/>
</dbReference>
<dbReference type="Gene3D" id="2.40.10.10">
    <property type="entry name" value="Trypsin-like serine proteases"/>
    <property type="match status" value="1"/>
</dbReference>
<dbReference type="InterPro" id="IPR001314">
    <property type="entry name" value="Peptidase_S1A"/>
</dbReference>
<dbReference type="PANTHER" id="PTHR24252">
    <property type="entry name" value="ACROSIN-RELATED"/>
    <property type="match status" value="1"/>
</dbReference>
<dbReference type="InterPro" id="IPR002172">
    <property type="entry name" value="LDrepeatLR_classA_rpt"/>
</dbReference>
<dbReference type="PROSITE" id="PS50068">
    <property type="entry name" value="LDLRA_2"/>
    <property type="match status" value="1"/>
</dbReference>
<dbReference type="Pfam" id="PF00089">
    <property type="entry name" value="Trypsin"/>
    <property type="match status" value="1"/>
</dbReference>
<dbReference type="CDD" id="cd00041">
    <property type="entry name" value="CUB"/>
    <property type="match status" value="1"/>
</dbReference>
<sequence>MLGPKFFQVFTTLALLVVLATADIDDFQCRILYEYDASVKGTVSSPFYGERHYHNGLWCEYRIRAPQGHRIKITFKDFDIDPSGGCRQDQLVVYGKDKESVLGIFCGNEAPKPILSNEGESEIRLLFRSDFMAAGRGFLLEYESSPTMQLCESGYIQCTNRNCYKPEQKCDGVDNCGDGTDEENCNHKVTLFPKECGVQHFKPKTVFDGDRMVGGEAAVPNSWPWQVSLQTTFSEPNGHFCGGTLINAQWVLTASHCIVGGYIPGTIKVVLGSHGKFRKTPYEQVRTSAKVIAYPNLEGEDVRRMSFTHDISLIKLNAPVTFNEGVQPACLAQLGWVAQPGWHCYVTGWGESRGSGFDDVLKQMEQVVQSSQNCSFDQQTQICVEKPMNSPCHGDSGGPLQCKVGDKWYVFGAASFVTTTNFMTGLCTGPGAMTVYANAADKADWIKAIIKENSIQCYDDDEDYKKDPNYIYCYRTHVFDARVNSTGHIYSPRYGEDEYPGDIGCDYDIILPENYRVKVTL</sequence>
<keyword evidence="4" id="KW-0645">Protease</keyword>
<dbReference type="SUPFAM" id="SSF50494">
    <property type="entry name" value="Trypsin-like serine proteases"/>
    <property type="match status" value="1"/>
</dbReference>
<dbReference type="PRINTS" id="PR00722">
    <property type="entry name" value="CHYMOTRYPSIN"/>
</dbReference>
<feature type="domain" description="Peptidase S1" evidence="7">
    <location>
        <begin position="212"/>
        <end position="451"/>
    </location>
</feature>
<dbReference type="SMART" id="SM00020">
    <property type="entry name" value="Tryp_SPc"/>
    <property type="match status" value="1"/>
</dbReference>
<dbReference type="InterPro" id="IPR000859">
    <property type="entry name" value="CUB_dom"/>
</dbReference>
<dbReference type="Gene3D" id="4.10.400.10">
    <property type="entry name" value="Low-density Lipoprotein Receptor"/>
    <property type="match status" value="1"/>
</dbReference>
<feature type="domain" description="CUB" evidence="6">
    <location>
        <begin position="473"/>
        <end position="521"/>
    </location>
</feature>
<gene>
    <name evidence="8" type="ORF">HNY73_002181</name>
</gene>
<dbReference type="GO" id="GO:0006508">
    <property type="term" value="P:proteolysis"/>
    <property type="evidence" value="ECO:0007669"/>
    <property type="project" value="UniProtKB-KW"/>
</dbReference>
<name>A0A8T0FSP5_ARGBR</name>
<dbReference type="Proteomes" id="UP000807504">
    <property type="component" value="Unassembled WGS sequence"/>
</dbReference>
<dbReference type="PROSITE" id="PS50240">
    <property type="entry name" value="TRYPSIN_DOM"/>
    <property type="match status" value="1"/>
</dbReference>
<dbReference type="Gene3D" id="2.60.120.290">
    <property type="entry name" value="Spermadhesin, CUB domain"/>
    <property type="match status" value="1"/>
</dbReference>
<keyword evidence="4" id="KW-0720">Serine protease</keyword>
<accession>A0A8T0FSP5</accession>
<dbReference type="InterPro" id="IPR043504">
    <property type="entry name" value="Peptidase_S1_PA_chymotrypsin"/>
</dbReference>
<feature type="disulfide bond" evidence="3">
    <location>
        <begin position="151"/>
        <end position="163"/>
    </location>
</feature>
<evidence type="ECO:0000259" key="6">
    <source>
        <dbReference type="PROSITE" id="PS01180"/>
    </source>
</evidence>
<dbReference type="PANTHER" id="PTHR24252:SF7">
    <property type="entry name" value="HYALIN"/>
    <property type="match status" value="1"/>
</dbReference>